<dbReference type="PANTHER" id="PTHR12093">
    <property type="entry name" value="NCK-ASSOCIATED PROTEIN 1"/>
    <property type="match status" value="1"/>
</dbReference>
<comment type="similarity">
    <text evidence="1">Belongs to the HEM-1/HEM-2 family.</text>
</comment>
<feature type="region of interest" description="Disordered" evidence="2">
    <location>
        <begin position="682"/>
        <end position="705"/>
    </location>
</feature>
<evidence type="ECO:0000256" key="1">
    <source>
        <dbReference type="ARBA" id="ARBA00037947"/>
    </source>
</evidence>
<protein>
    <recommendedName>
        <fullName evidence="5">CYRIA/CYRIB Rac1 binding domain-containing protein</fullName>
    </recommendedName>
</protein>
<dbReference type="Proteomes" id="UP000319731">
    <property type="component" value="Unassembled WGS sequence"/>
</dbReference>
<dbReference type="STRING" id="1806994.A0A507BWH7"/>
<dbReference type="GO" id="GO:0016477">
    <property type="term" value="P:cell migration"/>
    <property type="evidence" value="ECO:0007669"/>
    <property type="project" value="TreeGrafter"/>
</dbReference>
<dbReference type="GO" id="GO:0000902">
    <property type="term" value="P:cell morphogenesis"/>
    <property type="evidence" value="ECO:0007669"/>
    <property type="project" value="TreeGrafter"/>
</dbReference>
<dbReference type="PANTHER" id="PTHR12093:SF10">
    <property type="entry name" value="MEMBRANE-ASSOCIATED PROTEIN HEM"/>
    <property type="match status" value="1"/>
</dbReference>
<dbReference type="GO" id="GO:0030866">
    <property type="term" value="P:cortical actin cytoskeleton organization"/>
    <property type="evidence" value="ECO:0007669"/>
    <property type="project" value="TreeGrafter"/>
</dbReference>
<organism evidence="3 4">
    <name type="scientific">Synchytrium microbalum</name>
    <dbReference type="NCBI Taxonomy" id="1806994"/>
    <lineage>
        <taxon>Eukaryota</taxon>
        <taxon>Fungi</taxon>
        <taxon>Fungi incertae sedis</taxon>
        <taxon>Chytridiomycota</taxon>
        <taxon>Chytridiomycota incertae sedis</taxon>
        <taxon>Chytridiomycetes</taxon>
        <taxon>Synchytriales</taxon>
        <taxon>Synchytriaceae</taxon>
        <taxon>Synchytrium</taxon>
    </lineage>
</organism>
<keyword evidence="4" id="KW-1185">Reference proteome</keyword>
<dbReference type="GO" id="GO:0030031">
    <property type="term" value="P:cell projection assembly"/>
    <property type="evidence" value="ECO:0007669"/>
    <property type="project" value="TreeGrafter"/>
</dbReference>
<gene>
    <name evidence="3" type="ORF">SmJEL517_g03449</name>
</gene>
<dbReference type="GO" id="GO:0031209">
    <property type="term" value="C:SCAR complex"/>
    <property type="evidence" value="ECO:0007669"/>
    <property type="project" value="TreeGrafter"/>
</dbReference>
<reference evidence="3 4" key="1">
    <citation type="journal article" date="2019" name="Sci. Rep.">
        <title>Comparative genomics of chytrid fungi reveal insights into the obligate biotrophic and pathogenic lifestyle of Synchytrium endobioticum.</title>
        <authorList>
            <person name="van de Vossenberg B.T.L.H."/>
            <person name="Warris S."/>
            <person name="Nguyen H.D.T."/>
            <person name="van Gent-Pelzer M.P.E."/>
            <person name="Joly D.L."/>
            <person name="van de Geest H.C."/>
            <person name="Bonants P.J.M."/>
            <person name="Smith D.S."/>
            <person name="Levesque C.A."/>
            <person name="van der Lee T.A.J."/>
        </authorList>
    </citation>
    <scope>NUCLEOTIDE SEQUENCE [LARGE SCALE GENOMIC DNA]</scope>
    <source>
        <strain evidence="3 4">JEL517</strain>
    </source>
</reference>
<dbReference type="RefSeq" id="XP_031024627.1">
    <property type="nucleotide sequence ID" value="XM_031169377.1"/>
</dbReference>
<dbReference type="Pfam" id="PF09735">
    <property type="entry name" value="Nckap1"/>
    <property type="match status" value="1"/>
</dbReference>
<dbReference type="EMBL" id="QEAO01000018">
    <property type="protein sequence ID" value="TPX33710.1"/>
    <property type="molecule type" value="Genomic_DNA"/>
</dbReference>
<dbReference type="AlphaFoldDB" id="A0A507BWH7"/>
<dbReference type="InterPro" id="IPR019137">
    <property type="entry name" value="Nck-associated_protein-1"/>
</dbReference>
<evidence type="ECO:0000313" key="4">
    <source>
        <dbReference type="Proteomes" id="UP000319731"/>
    </source>
</evidence>
<proteinExistence type="inferred from homology"/>
<evidence type="ECO:0000256" key="2">
    <source>
        <dbReference type="SAM" id="MobiDB-lite"/>
    </source>
</evidence>
<evidence type="ECO:0000313" key="3">
    <source>
        <dbReference type="EMBL" id="TPX33710.1"/>
    </source>
</evidence>
<dbReference type="GeneID" id="42004674"/>
<evidence type="ECO:0008006" key="5">
    <source>
        <dbReference type="Google" id="ProtNLM"/>
    </source>
</evidence>
<name>A0A507BWH7_9FUNG</name>
<feature type="region of interest" description="Disordered" evidence="2">
    <location>
        <begin position="1226"/>
        <end position="1247"/>
    </location>
</feature>
<comment type="caution">
    <text evidence="3">The sequence shown here is derived from an EMBL/GenBank/DDBJ whole genome shotgun (WGS) entry which is preliminary data.</text>
</comment>
<dbReference type="OrthoDB" id="548214at2759"/>
<accession>A0A507BWH7</accession>
<sequence>MAPATMDMLKLAEHLTLLNKHATGLIESLCSAKVALDSDTAAIAETYQSEMTGRIFTYNETPLNADIKARIPISRPRFLVDSGLAAVVKTMTKKFPESSDATKVSGFNIFQATHKEIMDELKVFYDLFLSIVEFVEQTLPLLLQAQAMQALSFESVPDIANGYLTLLVSYVSILHLCASLGPDRKAVVTGYAKAWSLSQSLQGVGEPNFSRISKFIIAYEKPMSAIQESLVPAAPRIAQLLVALKNDVDMRLSASADMFRKTATLSLTPELSGIKAPEPDPKHLLALQNMNRIFTLLVIGFLCCPGELNKNSQYLDLIRSTLTYGYLVPLGRSEMMCIITEYAQTAADWKIPKLKQAACDTLANLYATIPVTHRERRDYLRHQVRQLLALCEDEEILYAKLYMISAGVAFAKEEIAWYWSHHDRDVTGKRPTKKKDLKHMDLHIFELMWLVKALARKLRLRKQHIQFYCAAFLETKVARAQESLQYYMKTGNNVPESAQALLRAISTTLSTITAANWEVLAHSGELEALRLNWMRFQASVAHPDASPPPPNLADLVAHIAEFSQRSMWLDEFDTVLNNISDLRTCYFYQNAIHDHLKEVVDQVPDQLRFAGVLGSLGEDFLRNVTPYWPMEFNAITSNSVLFASELFTLLGAYGAQVADEIAMSLVAHERQLLPTEAISALPKDHQQQKRRSPNRKAAAVSQSSKPGWESNMQVVDASVKRLEACRITLRNIIFAVKNTGVITVHDTEFYPVAFFLDSLAAKVKSRLQAIVYVSVPGAASSTATFSHPDPSGSRNVDEMFFEVKRPSVFLAEMNAYLHGLHLVDELLGVECTNALREVLMDQVDPEKCKSLIDAQTDQYLVTVTPRDPKAAKKGALRFMNVTQPILLTYAVWFSDFFITKLSGGVCYSSSRKTFVSKSGSLFQAELYCDQNELRALSQILGPRGIRFIDERLLKMVTLTATYIKETLIANHEALERFKLGWNDDSRAIDMLRRFKFIKEFLPRCLVLGPVLEMRTLLGAASSNVLSSYAPHLHHLIRTVHSFYPQNLYELPNFKTVDSLANDVGMLDQVDIGLNGVLKAFCGNPAPDFATWSLLPFLFAATFWHLAFDEGSVYNFAVDGLENNGHTLSTVFNKMCVATIALTARQEPSAITSAHKDFMTVTTTLLVRLRLSTEKDLSTKYLDPVFLVLKKFMEETRYISADMAEQLLPNTLLQSVIASIHRKRIETSPTRRGSLPANQLTSGDQDLA</sequence>